<keyword evidence="2" id="KW-1133">Transmembrane helix</keyword>
<organism evidence="3 4">
    <name type="scientific">Steinernema hermaphroditum</name>
    <dbReference type="NCBI Taxonomy" id="289476"/>
    <lineage>
        <taxon>Eukaryota</taxon>
        <taxon>Metazoa</taxon>
        <taxon>Ecdysozoa</taxon>
        <taxon>Nematoda</taxon>
        <taxon>Chromadorea</taxon>
        <taxon>Rhabditida</taxon>
        <taxon>Tylenchina</taxon>
        <taxon>Panagrolaimomorpha</taxon>
        <taxon>Strongyloidoidea</taxon>
        <taxon>Steinernematidae</taxon>
        <taxon>Steinernema</taxon>
    </lineage>
</organism>
<dbReference type="EMBL" id="JAUCMV010000003">
    <property type="protein sequence ID" value="KAK0409611.1"/>
    <property type="molecule type" value="Genomic_DNA"/>
</dbReference>
<keyword evidence="2" id="KW-0472">Membrane</keyword>
<accession>A0AA39HPD3</accession>
<dbReference type="Proteomes" id="UP001175271">
    <property type="component" value="Unassembled WGS sequence"/>
</dbReference>
<keyword evidence="4" id="KW-1185">Reference proteome</keyword>
<gene>
    <name evidence="3" type="ORF">QR680_004652</name>
</gene>
<protein>
    <submittedName>
        <fullName evidence="3">Uncharacterized protein</fullName>
    </submittedName>
</protein>
<proteinExistence type="predicted"/>
<evidence type="ECO:0000256" key="1">
    <source>
        <dbReference type="SAM" id="MobiDB-lite"/>
    </source>
</evidence>
<feature type="transmembrane region" description="Helical" evidence="2">
    <location>
        <begin position="14"/>
        <end position="37"/>
    </location>
</feature>
<feature type="region of interest" description="Disordered" evidence="1">
    <location>
        <begin position="142"/>
        <end position="188"/>
    </location>
</feature>
<reference evidence="3" key="1">
    <citation type="submission" date="2023-06" db="EMBL/GenBank/DDBJ databases">
        <title>Genomic analysis of the entomopathogenic nematode Steinernema hermaphroditum.</title>
        <authorList>
            <person name="Schwarz E.M."/>
            <person name="Heppert J.K."/>
            <person name="Baniya A."/>
            <person name="Schwartz H.T."/>
            <person name="Tan C.-H."/>
            <person name="Antoshechkin I."/>
            <person name="Sternberg P.W."/>
            <person name="Goodrich-Blair H."/>
            <person name="Dillman A.R."/>
        </authorList>
    </citation>
    <scope>NUCLEOTIDE SEQUENCE</scope>
    <source>
        <strain evidence="3">PS9179</strain>
        <tissue evidence="3">Whole animal</tissue>
    </source>
</reference>
<dbReference type="AlphaFoldDB" id="A0AA39HPD3"/>
<feature type="compositionally biased region" description="Polar residues" evidence="1">
    <location>
        <begin position="155"/>
        <end position="164"/>
    </location>
</feature>
<name>A0AA39HPD3_9BILA</name>
<evidence type="ECO:0000256" key="2">
    <source>
        <dbReference type="SAM" id="Phobius"/>
    </source>
</evidence>
<sequence length="188" mass="20686">MSPVWSIVSADLEVGIAIIFFTLQLGIIPLSLIACITGHAMKRDKARQSSSVDILPLVEMPDTGREAWIRHEQQKWFPQLRLMPESVTNENFAKAKERLGYQPHPKKAPKFVSTNKFDNYTVTFVPTCDVYRVYGNDPCRGEAERDEHTADEMSSAAQSSNSAETVPGLVVNGTGESGSKEALCVGGK</sequence>
<evidence type="ECO:0000313" key="4">
    <source>
        <dbReference type="Proteomes" id="UP001175271"/>
    </source>
</evidence>
<comment type="caution">
    <text evidence="3">The sequence shown here is derived from an EMBL/GenBank/DDBJ whole genome shotgun (WGS) entry which is preliminary data.</text>
</comment>
<keyword evidence="2" id="KW-0812">Transmembrane</keyword>
<evidence type="ECO:0000313" key="3">
    <source>
        <dbReference type="EMBL" id="KAK0409611.1"/>
    </source>
</evidence>
<feature type="compositionally biased region" description="Basic and acidic residues" evidence="1">
    <location>
        <begin position="142"/>
        <end position="151"/>
    </location>
</feature>